<feature type="compositionally biased region" description="Acidic residues" evidence="1">
    <location>
        <begin position="491"/>
        <end position="501"/>
    </location>
</feature>
<organism evidence="3 4">
    <name type="scientific">Exidia glandulosa HHB12029</name>
    <dbReference type="NCBI Taxonomy" id="1314781"/>
    <lineage>
        <taxon>Eukaryota</taxon>
        <taxon>Fungi</taxon>
        <taxon>Dikarya</taxon>
        <taxon>Basidiomycota</taxon>
        <taxon>Agaricomycotina</taxon>
        <taxon>Agaricomycetes</taxon>
        <taxon>Auriculariales</taxon>
        <taxon>Exidiaceae</taxon>
        <taxon>Exidia</taxon>
    </lineage>
</organism>
<dbReference type="EMBL" id="KV426209">
    <property type="protein sequence ID" value="KZV84821.1"/>
    <property type="molecule type" value="Genomic_DNA"/>
</dbReference>
<dbReference type="AlphaFoldDB" id="A0A165DL80"/>
<feature type="compositionally biased region" description="Low complexity" evidence="1">
    <location>
        <begin position="326"/>
        <end position="353"/>
    </location>
</feature>
<dbReference type="STRING" id="1314781.A0A165DL80"/>
<sequence length="501" mass="54915">MAPTASVPAGTEPLTNGLSDAVVSAVNKRVLPSRVRRGGPGVGQNDVDKLILDTIEREQEAAIIPETTKFILTTDSKLVPPMMDNVSTRPDLAKYFSRPEIMHSLKMQRDIQTPEFTPLSEIAAVGGRLRVRSEENIIDMSDEAYLRRHRRYEAFEKKQRRREKEKLVHEQYKLRQRLDELRGFDINAFAVSGIPQTQVETEERRKIMLETAEALDRRYATLLPPDPKRTVRRRAQSVGPTAARAQSVGPSMSRAMMADDPPPPPKTPRRRGGTPAPTIARQELHDAALYTPGSEAAPKSAKKSSKKSSKPKSSKGTTPKLTIKLPARAADAATAAATSPTSDNWQPMPAADSDPMDDTYDPESSTTVAAARVGARRMSAPNPPRKRARTSGPAPPARPSTPSVGPNGVPALILAAKRMAQPKSRRMSRLPDPFGVKMPRSVGEEREFEIPAWAQVGYEEPEDEDDEDASVNSPPKYEGVVTHGPPPGMEMDVDVEPGENE</sequence>
<dbReference type="InParanoid" id="A0A165DL80"/>
<dbReference type="InterPro" id="IPR029184">
    <property type="entry name" value="Sas4_dom"/>
</dbReference>
<protein>
    <recommendedName>
        <fullName evidence="2">Something about silencing protein 4 domain-containing protein</fullName>
    </recommendedName>
</protein>
<feature type="compositionally biased region" description="Acidic residues" evidence="1">
    <location>
        <begin position="459"/>
        <end position="469"/>
    </location>
</feature>
<feature type="region of interest" description="Disordered" evidence="1">
    <location>
        <begin position="458"/>
        <end position="501"/>
    </location>
</feature>
<accession>A0A165DL80</accession>
<name>A0A165DL80_EXIGL</name>
<feature type="compositionally biased region" description="Basic residues" evidence="1">
    <location>
        <begin position="300"/>
        <end position="313"/>
    </location>
</feature>
<proteinExistence type="predicted"/>
<evidence type="ECO:0000256" key="1">
    <source>
        <dbReference type="SAM" id="MobiDB-lite"/>
    </source>
</evidence>
<reference evidence="3 4" key="1">
    <citation type="journal article" date="2016" name="Mol. Biol. Evol.">
        <title>Comparative Genomics of Early-Diverging Mushroom-Forming Fungi Provides Insights into the Origins of Lignocellulose Decay Capabilities.</title>
        <authorList>
            <person name="Nagy L.G."/>
            <person name="Riley R."/>
            <person name="Tritt A."/>
            <person name="Adam C."/>
            <person name="Daum C."/>
            <person name="Floudas D."/>
            <person name="Sun H."/>
            <person name="Yadav J.S."/>
            <person name="Pangilinan J."/>
            <person name="Larsson K.H."/>
            <person name="Matsuura K."/>
            <person name="Barry K."/>
            <person name="Labutti K."/>
            <person name="Kuo R."/>
            <person name="Ohm R.A."/>
            <person name="Bhattacharya S.S."/>
            <person name="Shirouzu T."/>
            <person name="Yoshinaga Y."/>
            <person name="Martin F.M."/>
            <person name="Grigoriev I.V."/>
            <person name="Hibbett D.S."/>
        </authorList>
    </citation>
    <scope>NUCLEOTIDE SEQUENCE [LARGE SCALE GENOMIC DNA]</scope>
    <source>
        <strain evidence="3 4">HHB12029</strain>
    </source>
</reference>
<keyword evidence="4" id="KW-1185">Reference proteome</keyword>
<dbReference type="OrthoDB" id="2555515at2759"/>
<evidence type="ECO:0000259" key="2">
    <source>
        <dbReference type="Pfam" id="PF15460"/>
    </source>
</evidence>
<gene>
    <name evidence="3" type="ORF">EXIGLDRAFT_841885</name>
</gene>
<feature type="region of interest" description="Disordered" evidence="1">
    <location>
        <begin position="290"/>
        <end position="442"/>
    </location>
</feature>
<dbReference type="Proteomes" id="UP000077266">
    <property type="component" value="Unassembled WGS sequence"/>
</dbReference>
<feature type="compositionally biased region" description="Low complexity" evidence="1">
    <location>
        <begin position="364"/>
        <end position="380"/>
    </location>
</feature>
<feature type="domain" description="Something about silencing protein 4" evidence="2">
    <location>
        <begin position="140"/>
        <end position="221"/>
    </location>
</feature>
<feature type="region of interest" description="Disordered" evidence="1">
    <location>
        <begin position="223"/>
        <end position="277"/>
    </location>
</feature>
<dbReference type="Pfam" id="PF15460">
    <property type="entry name" value="SAS4"/>
    <property type="match status" value="1"/>
</dbReference>
<evidence type="ECO:0000313" key="3">
    <source>
        <dbReference type="EMBL" id="KZV84821.1"/>
    </source>
</evidence>
<evidence type="ECO:0000313" key="4">
    <source>
        <dbReference type="Proteomes" id="UP000077266"/>
    </source>
</evidence>